<sequence>MNNRAILEGATSLTPPSIAFSNQTENYEYCDDDGQYDEMCHEQGSEFGCEDTRSVSDVTAGVKRKSDDNNNEAVASSTIPNANNVIELFRQGMEEEQYNQLTKDEVNARPSNCDGLVVVKFEPAAKEIEECSRIGYKLQYGRSGFRPRVRAGMSHGAFRGRGAYVPADGPWPTNSQRRGE</sequence>
<reference evidence="2" key="1">
    <citation type="journal article" date="2019" name="bioRxiv">
        <title>The Genome of the Zebra Mussel, Dreissena polymorpha: A Resource for Invasive Species Research.</title>
        <authorList>
            <person name="McCartney M.A."/>
            <person name="Auch B."/>
            <person name="Kono T."/>
            <person name="Mallez S."/>
            <person name="Zhang Y."/>
            <person name="Obille A."/>
            <person name="Becker A."/>
            <person name="Abrahante J.E."/>
            <person name="Garbe J."/>
            <person name="Badalamenti J.P."/>
            <person name="Herman A."/>
            <person name="Mangelson H."/>
            <person name="Liachko I."/>
            <person name="Sullivan S."/>
            <person name="Sone E.D."/>
            <person name="Koren S."/>
            <person name="Silverstein K.A.T."/>
            <person name="Beckman K.B."/>
            <person name="Gohl D.M."/>
        </authorList>
    </citation>
    <scope>NUCLEOTIDE SEQUENCE</scope>
    <source>
        <strain evidence="2">Duluth1</strain>
        <tissue evidence="2">Whole animal</tissue>
    </source>
</reference>
<keyword evidence="3" id="KW-1185">Reference proteome</keyword>
<dbReference type="Proteomes" id="UP000828390">
    <property type="component" value="Unassembled WGS sequence"/>
</dbReference>
<name>A0A9D4ILI3_DREPO</name>
<proteinExistence type="predicted"/>
<feature type="region of interest" description="Disordered" evidence="1">
    <location>
        <begin position="159"/>
        <end position="180"/>
    </location>
</feature>
<protein>
    <submittedName>
        <fullName evidence="2">Uncharacterized protein</fullName>
    </submittedName>
</protein>
<evidence type="ECO:0000313" key="3">
    <source>
        <dbReference type="Proteomes" id="UP000828390"/>
    </source>
</evidence>
<comment type="caution">
    <text evidence="2">The sequence shown here is derived from an EMBL/GenBank/DDBJ whole genome shotgun (WGS) entry which is preliminary data.</text>
</comment>
<evidence type="ECO:0000313" key="2">
    <source>
        <dbReference type="EMBL" id="KAH3775923.1"/>
    </source>
</evidence>
<evidence type="ECO:0000256" key="1">
    <source>
        <dbReference type="SAM" id="MobiDB-lite"/>
    </source>
</evidence>
<dbReference type="AlphaFoldDB" id="A0A9D4ILI3"/>
<accession>A0A9D4ILI3</accession>
<gene>
    <name evidence="2" type="ORF">DPMN_177333</name>
</gene>
<dbReference type="EMBL" id="JAIWYP010000009">
    <property type="protein sequence ID" value="KAH3775923.1"/>
    <property type="molecule type" value="Genomic_DNA"/>
</dbReference>
<organism evidence="2 3">
    <name type="scientific">Dreissena polymorpha</name>
    <name type="common">Zebra mussel</name>
    <name type="synonym">Mytilus polymorpha</name>
    <dbReference type="NCBI Taxonomy" id="45954"/>
    <lineage>
        <taxon>Eukaryota</taxon>
        <taxon>Metazoa</taxon>
        <taxon>Spiralia</taxon>
        <taxon>Lophotrochozoa</taxon>
        <taxon>Mollusca</taxon>
        <taxon>Bivalvia</taxon>
        <taxon>Autobranchia</taxon>
        <taxon>Heteroconchia</taxon>
        <taxon>Euheterodonta</taxon>
        <taxon>Imparidentia</taxon>
        <taxon>Neoheterodontei</taxon>
        <taxon>Myida</taxon>
        <taxon>Dreissenoidea</taxon>
        <taxon>Dreissenidae</taxon>
        <taxon>Dreissena</taxon>
    </lineage>
</organism>
<reference evidence="2" key="2">
    <citation type="submission" date="2020-11" db="EMBL/GenBank/DDBJ databases">
        <authorList>
            <person name="McCartney M.A."/>
            <person name="Auch B."/>
            <person name="Kono T."/>
            <person name="Mallez S."/>
            <person name="Becker A."/>
            <person name="Gohl D.M."/>
            <person name="Silverstein K.A.T."/>
            <person name="Koren S."/>
            <person name="Bechman K.B."/>
            <person name="Herman A."/>
            <person name="Abrahante J.E."/>
            <person name="Garbe J."/>
        </authorList>
    </citation>
    <scope>NUCLEOTIDE SEQUENCE</scope>
    <source>
        <strain evidence="2">Duluth1</strain>
        <tissue evidence="2">Whole animal</tissue>
    </source>
</reference>